<dbReference type="NCBIfam" id="TIGR01498">
    <property type="entry name" value="folK"/>
    <property type="match status" value="1"/>
</dbReference>
<dbReference type="OrthoDB" id="9808041at2"/>
<dbReference type="GO" id="GO:0046656">
    <property type="term" value="P:folic acid biosynthetic process"/>
    <property type="evidence" value="ECO:0007669"/>
    <property type="project" value="UniProtKB-KW"/>
</dbReference>
<dbReference type="EMBL" id="VFRP01000003">
    <property type="protein sequence ID" value="TPE52467.1"/>
    <property type="molecule type" value="Genomic_DNA"/>
</dbReference>
<dbReference type="GO" id="GO:0016301">
    <property type="term" value="F:kinase activity"/>
    <property type="evidence" value="ECO:0007669"/>
    <property type="project" value="UniProtKB-KW"/>
</dbReference>
<evidence type="ECO:0000256" key="8">
    <source>
        <dbReference type="ARBA" id="ARBA00022840"/>
    </source>
</evidence>
<dbReference type="Pfam" id="PF01288">
    <property type="entry name" value="HPPK"/>
    <property type="match status" value="1"/>
</dbReference>
<dbReference type="PROSITE" id="PS00794">
    <property type="entry name" value="HPPK"/>
    <property type="match status" value="1"/>
</dbReference>
<keyword evidence="9" id="KW-0289">Folate biosynthesis</keyword>
<evidence type="ECO:0000313" key="15">
    <source>
        <dbReference type="Proteomes" id="UP000319255"/>
    </source>
</evidence>
<evidence type="ECO:0000256" key="7">
    <source>
        <dbReference type="ARBA" id="ARBA00022777"/>
    </source>
</evidence>
<keyword evidence="5 14" id="KW-0808">Transferase</keyword>
<evidence type="ECO:0000256" key="10">
    <source>
        <dbReference type="ARBA" id="ARBA00029409"/>
    </source>
</evidence>
<protein>
    <recommendedName>
        <fullName evidence="4">2-amino-4-hydroxy-6-hydroxymethyldihydropteridine pyrophosphokinase</fullName>
        <ecNumber evidence="3">2.7.6.3</ecNumber>
    </recommendedName>
    <alternativeName>
        <fullName evidence="11">6-hydroxymethyl-7,8-dihydropterin pyrophosphokinase</fullName>
    </alternativeName>
    <alternativeName>
        <fullName evidence="12">7,8-dihydro-6-hydroxymethylpterin-pyrophosphokinase</fullName>
    </alternativeName>
</protein>
<evidence type="ECO:0000313" key="14">
    <source>
        <dbReference type="EMBL" id="TPE52467.1"/>
    </source>
</evidence>
<keyword evidence="6" id="KW-0547">Nucleotide-binding</keyword>
<evidence type="ECO:0000256" key="2">
    <source>
        <dbReference type="ARBA" id="ARBA00005810"/>
    </source>
</evidence>
<dbReference type="EC" id="2.7.6.3" evidence="3"/>
<dbReference type="InterPro" id="IPR000550">
    <property type="entry name" value="Hppk"/>
</dbReference>
<dbReference type="SUPFAM" id="SSF55083">
    <property type="entry name" value="6-hydroxymethyl-7,8-dihydropterin pyrophosphokinase, HPPK"/>
    <property type="match status" value="1"/>
</dbReference>
<dbReference type="Proteomes" id="UP000319255">
    <property type="component" value="Unassembled WGS sequence"/>
</dbReference>
<keyword evidence="7 14" id="KW-0418">Kinase</keyword>
<gene>
    <name evidence="14" type="primary">folK</name>
    <name evidence="14" type="ORF">FJM51_04620</name>
</gene>
<evidence type="ECO:0000256" key="11">
    <source>
        <dbReference type="ARBA" id="ARBA00029766"/>
    </source>
</evidence>
<dbReference type="InterPro" id="IPR035907">
    <property type="entry name" value="Hppk_sf"/>
</dbReference>
<dbReference type="UniPathway" id="UPA00077">
    <property type="reaction ID" value="UER00155"/>
</dbReference>
<dbReference type="RefSeq" id="WP_140452951.1">
    <property type="nucleotide sequence ID" value="NZ_VFRP01000003.1"/>
</dbReference>
<comment type="caution">
    <text evidence="14">The sequence shown here is derived from an EMBL/GenBank/DDBJ whole genome shotgun (WGS) entry which is preliminary data.</text>
</comment>
<organism evidence="14 15">
    <name type="scientific">Amaricoccus solimangrovi</name>
    <dbReference type="NCBI Taxonomy" id="2589815"/>
    <lineage>
        <taxon>Bacteria</taxon>
        <taxon>Pseudomonadati</taxon>
        <taxon>Pseudomonadota</taxon>
        <taxon>Alphaproteobacteria</taxon>
        <taxon>Rhodobacterales</taxon>
        <taxon>Paracoccaceae</taxon>
        <taxon>Amaricoccus</taxon>
    </lineage>
</organism>
<comment type="similarity">
    <text evidence="2">Belongs to the HPPK family.</text>
</comment>
<evidence type="ECO:0000256" key="12">
    <source>
        <dbReference type="ARBA" id="ARBA00033413"/>
    </source>
</evidence>
<dbReference type="PANTHER" id="PTHR43071:SF1">
    <property type="entry name" value="2-AMINO-4-HYDROXY-6-HYDROXYMETHYLDIHYDROPTERIDINE PYROPHOSPHOKINASE"/>
    <property type="match status" value="1"/>
</dbReference>
<reference evidence="14 15" key="1">
    <citation type="submission" date="2019-06" db="EMBL/GenBank/DDBJ databases">
        <title>A novel bacterium of genus Amaricoccus, isolated from marine sediment.</title>
        <authorList>
            <person name="Huang H."/>
            <person name="Mo K."/>
            <person name="Hu Y."/>
        </authorList>
    </citation>
    <scope>NUCLEOTIDE SEQUENCE [LARGE SCALE GENOMIC DNA]</scope>
    <source>
        <strain evidence="14 15">HB172011</strain>
    </source>
</reference>
<dbReference type="PANTHER" id="PTHR43071">
    <property type="entry name" value="2-AMINO-4-HYDROXY-6-HYDROXYMETHYLDIHYDROPTERIDINE PYROPHOSPHOKINASE"/>
    <property type="match status" value="1"/>
</dbReference>
<evidence type="ECO:0000256" key="4">
    <source>
        <dbReference type="ARBA" id="ARBA00016218"/>
    </source>
</evidence>
<accession>A0A501WY69</accession>
<dbReference type="GO" id="GO:0003848">
    <property type="term" value="F:2-amino-4-hydroxy-6-hydroxymethyldihydropteridine diphosphokinase activity"/>
    <property type="evidence" value="ECO:0007669"/>
    <property type="project" value="UniProtKB-EC"/>
</dbReference>
<dbReference type="CDD" id="cd00483">
    <property type="entry name" value="HPPK"/>
    <property type="match status" value="1"/>
</dbReference>
<evidence type="ECO:0000256" key="1">
    <source>
        <dbReference type="ARBA" id="ARBA00005051"/>
    </source>
</evidence>
<name>A0A501WY69_9RHOB</name>
<dbReference type="AlphaFoldDB" id="A0A501WY69"/>
<comment type="pathway">
    <text evidence="1">Cofactor biosynthesis; tetrahydrofolate biosynthesis; 2-amino-4-hydroxy-6-hydroxymethyl-7,8-dihydropteridine diphosphate from 7,8-dihydroneopterin triphosphate: step 4/4.</text>
</comment>
<evidence type="ECO:0000256" key="9">
    <source>
        <dbReference type="ARBA" id="ARBA00022909"/>
    </source>
</evidence>
<evidence type="ECO:0000256" key="3">
    <source>
        <dbReference type="ARBA" id="ARBA00013253"/>
    </source>
</evidence>
<proteinExistence type="inferred from homology"/>
<dbReference type="GO" id="GO:0005524">
    <property type="term" value="F:ATP binding"/>
    <property type="evidence" value="ECO:0007669"/>
    <property type="project" value="UniProtKB-KW"/>
</dbReference>
<evidence type="ECO:0000256" key="6">
    <source>
        <dbReference type="ARBA" id="ARBA00022741"/>
    </source>
</evidence>
<keyword evidence="15" id="KW-1185">Reference proteome</keyword>
<feature type="domain" description="7,8-dihydro-6-hydroxymethylpterin-pyrophosphokinase" evidence="13">
    <location>
        <begin position="93"/>
        <end position="104"/>
    </location>
</feature>
<dbReference type="Gene3D" id="3.30.70.560">
    <property type="entry name" value="7,8-Dihydro-6-hydroxymethylpterin-pyrophosphokinase HPPK"/>
    <property type="match status" value="1"/>
</dbReference>
<comment type="function">
    <text evidence="10">Catalyzes the transfer of pyrophosphate from adenosine triphosphate (ATP) to 6-hydroxymethyl-7,8-dihydropterin, an enzymatic step in folate biosynthesis pathway.</text>
</comment>
<dbReference type="GO" id="GO:0046654">
    <property type="term" value="P:tetrahydrofolate biosynthetic process"/>
    <property type="evidence" value="ECO:0007669"/>
    <property type="project" value="UniProtKB-UniPathway"/>
</dbReference>
<evidence type="ECO:0000256" key="5">
    <source>
        <dbReference type="ARBA" id="ARBA00022679"/>
    </source>
</evidence>
<sequence length="193" mass="21431">MPKNTYLIAMGANLPSPVGGPVATLRAAIDLLGKDHNMVLGFSQWFSTPAFPAGSGPDYVNAAARVESDLDPEAFLARLHAIEASLGRRRDRRWGPRVCDLDLLAAGQRVLPDRETVERWMNLPPGEQALMAPDRLIVPHPRLRERAFVLAPLAEVAADWRHPLLGLSVREMLEALPEEERASVRRLRPRDIV</sequence>
<evidence type="ECO:0000259" key="13">
    <source>
        <dbReference type="PROSITE" id="PS00794"/>
    </source>
</evidence>
<keyword evidence="8" id="KW-0067">ATP-binding</keyword>